<dbReference type="RefSeq" id="WP_259871899.1">
    <property type="nucleotide sequence ID" value="NZ_JAMQJZ010000025.1"/>
</dbReference>
<reference evidence="2" key="1">
    <citation type="submission" date="2022-06" db="EMBL/GenBank/DDBJ databases">
        <title>Aquibacillus sp. a new bacterium isolated from soil saline samples.</title>
        <authorList>
            <person name="Galisteo C."/>
            <person name="De La Haba R."/>
            <person name="Sanchez-Porro C."/>
            <person name="Ventosa A."/>
        </authorList>
    </citation>
    <scope>NUCLEOTIDE SEQUENCE</scope>
    <source>
        <strain evidence="2">JCM 12387</strain>
    </source>
</reference>
<keyword evidence="1" id="KW-1133">Transmembrane helix</keyword>
<proteinExistence type="predicted"/>
<dbReference type="Proteomes" id="UP001145072">
    <property type="component" value="Unassembled WGS sequence"/>
</dbReference>
<protein>
    <recommendedName>
        <fullName evidence="4">Zinc-ribbon domain-containing protein</fullName>
    </recommendedName>
</protein>
<evidence type="ECO:0008006" key="4">
    <source>
        <dbReference type="Google" id="ProtNLM"/>
    </source>
</evidence>
<keyword evidence="1" id="KW-0472">Membrane</keyword>
<dbReference type="EMBL" id="JAMQJZ010000025">
    <property type="protein sequence ID" value="MDC3422677.1"/>
    <property type="molecule type" value="Genomic_DNA"/>
</dbReference>
<sequence length="109" mass="11914">MYCESCGKQVEKSETTCASCGAKVTKLGEAIARERQMQPQIQPSSKASSKGIVFVVLGWLFFIISLLILPVLFGAIVFMMGLAVYQQRNQMHGVVLMALAVMVIILGFL</sequence>
<keyword evidence="1" id="KW-0812">Transmembrane</keyword>
<dbReference type="AlphaFoldDB" id="A0A9X4AJX2"/>
<evidence type="ECO:0000256" key="1">
    <source>
        <dbReference type="SAM" id="Phobius"/>
    </source>
</evidence>
<gene>
    <name evidence="2" type="ORF">NC661_20185</name>
</gene>
<accession>A0A9X4AJX2</accession>
<keyword evidence="3" id="KW-1185">Reference proteome</keyword>
<evidence type="ECO:0000313" key="3">
    <source>
        <dbReference type="Proteomes" id="UP001145072"/>
    </source>
</evidence>
<comment type="caution">
    <text evidence="2">The sequence shown here is derived from an EMBL/GenBank/DDBJ whole genome shotgun (WGS) entry which is preliminary data.</text>
</comment>
<evidence type="ECO:0000313" key="2">
    <source>
        <dbReference type="EMBL" id="MDC3422677.1"/>
    </source>
</evidence>
<feature type="transmembrane region" description="Helical" evidence="1">
    <location>
        <begin position="91"/>
        <end position="108"/>
    </location>
</feature>
<feature type="transmembrane region" description="Helical" evidence="1">
    <location>
        <begin position="52"/>
        <end position="85"/>
    </location>
</feature>
<name>A0A9X4AJX2_9BACI</name>
<organism evidence="2 3">
    <name type="scientific">Aquibacillus koreensis</name>
    <dbReference type="NCBI Taxonomy" id="279446"/>
    <lineage>
        <taxon>Bacteria</taxon>
        <taxon>Bacillati</taxon>
        <taxon>Bacillota</taxon>
        <taxon>Bacilli</taxon>
        <taxon>Bacillales</taxon>
        <taxon>Bacillaceae</taxon>
        <taxon>Aquibacillus</taxon>
    </lineage>
</organism>